<feature type="compositionally biased region" description="Polar residues" evidence="8">
    <location>
        <begin position="272"/>
        <end position="285"/>
    </location>
</feature>
<dbReference type="GO" id="GO:0106300">
    <property type="term" value="P:protein-DNA covalent cross-linking repair"/>
    <property type="evidence" value="ECO:0007669"/>
    <property type="project" value="InterPro"/>
</dbReference>
<proteinExistence type="inferred from homology"/>
<dbReference type="KEGG" id="apro:F751_6286"/>
<organism evidence="9 10">
    <name type="scientific">Auxenochlorella protothecoides</name>
    <name type="common">Green microalga</name>
    <name type="synonym">Chlorella protothecoides</name>
    <dbReference type="NCBI Taxonomy" id="3075"/>
    <lineage>
        <taxon>Eukaryota</taxon>
        <taxon>Viridiplantae</taxon>
        <taxon>Chlorophyta</taxon>
        <taxon>core chlorophytes</taxon>
        <taxon>Trebouxiophyceae</taxon>
        <taxon>Chlorellales</taxon>
        <taxon>Chlorellaceae</taxon>
        <taxon>Auxenochlorella</taxon>
    </lineage>
</organism>
<dbReference type="InterPro" id="IPR036590">
    <property type="entry name" value="SRAP-like"/>
</dbReference>
<dbReference type="GO" id="GO:0006508">
    <property type="term" value="P:proteolysis"/>
    <property type="evidence" value="ECO:0007669"/>
    <property type="project" value="UniProtKB-KW"/>
</dbReference>
<evidence type="ECO:0000256" key="2">
    <source>
        <dbReference type="ARBA" id="ARBA00022670"/>
    </source>
</evidence>
<name>A0A087SK81_AUXPR</name>
<dbReference type="GO" id="GO:0016829">
    <property type="term" value="F:lyase activity"/>
    <property type="evidence" value="ECO:0007669"/>
    <property type="project" value="UniProtKB-KW"/>
</dbReference>
<dbReference type="STRING" id="3075.A0A087SK81"/>
<evidence type="ECO:0000256" key="7">
    <source>
        <dbReference type="ARBA" id="ARBA00023239"/>
    </source>
</evidence>
<keyword evidence="10" id="KW-1185">Reference proteome</keyword>
<keyword evidence="4" id="KW-0378">Hydrolase</keyword>
<keyword evidence="2" id="KW-0645">Protease</keyword>
<keyword evidence="6" id="KW-0238">DNA-binding</keyword>
<dbReference type="InterPro" id="IPR003738">
    <property type="entry name" value="SRAP"/>
</dbReference>
<comment type="similarity">
    <text evidence="1">Belongs to the SOS response-associated peptidase family.</text>
</comment>
<dbReference type="GO" id="GO:0008233">
    <property type="term" value="F:peptidase activity"/>
    <property type="evidence" value="ECO:0007669"/>
    <property type="project" value="UniProtKB-KW"/>
</dbReference>
<dbReference type="GeneID" id="23617677"/>
<dbReference type="Pfam" id="PF02586">
    <property type="entry name" value="SRAP"/>
    <property type="match status" value="1"/>
</dbReference>
<evidence type="ECO:0000256" key="1">
    <source>
        <dbReference type="ARBA" id="ARBA00008136"/>
    </source>
</evidence>
<feature type="compositionally biased region" description="Basic and acidic residues" evidence="8">
    <location>
        <begin position="239"/>
        <end position="251"/>
    </location>
</feature>
<evidence type="ECO:0000256" key="6">
    <source>
        <dbReference type="ARBA" id="ARBA00023125"/>
    </source>
</evidence>
<evidence type="ECO:0000313" key="10">
    <source>
        <dbReference type="Proteomes" id="UP000028924"/>
    </source>
</evidence>
<dbReference type="OrthoDB" id="2111841at2759"/>
<gene>
    <name evidence="9" type="ORF">F751_6286</name>
</gene>
<feature type="region of interest" description="Disordered" evidence="8">
    <location>
        <begin position="238"/>
        <end position="370"/>
    </location>
</feature>
<dbReference type="PANTHER" id="PTHR13604:SF0">
    <property type="entry name" value="ABASIC SITE PROCESSING PROTEIN HMCES"/>
    <property type="match status" value="1"/>
</dbReference>
<dbReference type="GO" id="GO:0003697">
    <property type="term" value="F:single-stranded DNA binding"/>
    <property type="evidence" value="ECO:0007669"/>
    <property type="project" value="InterPro"/>
</dbReference>
<evidence type="ECO:0000313" key="9">
    <source>
        <dbReference type="EMBL" id="KFM26135.1"/>
    </source>
</evidence>
<evidence type="ECO:0000256" key="3">
    <source>
        <dbReference type="ARBA" id="ARBA00022763"/>
    </source>
</evidence>
<evidence type="ECO:0000256" key="8">
    <source>
        <dbReference type="SAM" id="MobiDB-lite"/>
    </source>
</evidence>
<feature type="compositionally biased region" description="Polar residues" evidence="8">
    <location>
        <begin position="358"/>
        <end position="370"/>
    </location>
</feature>
<reference evidence="9 10" key="1">
    <citation type="journal article" date="2014" name="BMC Genomics">
        <title>Oil accumulation mechanisms of the oleaginous microalga Chlorella protothecoides revealed through its genome, transcriptomes, and proteomes.</title>
        <authorList>
            <person name="Gao C."/>
            <person name="Wang Y."/>
            <person name="Shen Y."/>
            <person name="Yan D."/>
            <person name="He X."/>
            <person name="Dai J."/>
            <person name="Wu Q."/>
        </authorList>
    </citation>
    <scope>NUCLEOTIDE SEQUENCE [LARGE SCALE GENOMIC DNA]</scope>
    <source>
        <strain evidence="9 10">0710</strain>
    </source>
</reference>
<keyword evidence="5" id="KW-0190">Covalent protein-DNA linkage</keyword>
<dbReference type="PANTHER" id="PTHR13604">
    <property type="entry name" value="DC12-RELATED"/>
    <property type="match status" value="1"/>
</dbReference>
<feature type="compositionally biased region" description="Basic and acidic residues" evidence="8">
    <location>
        <begin position="306"/>
        <end position="321"/>
    </location>
</feature>
<dbReference type="SUPFAM" id="SSF143081">
    <property type="entry name" value="BB1717-like"/>
    <property type="match status" value="1"/>
</dbReference>
<dbReference type="eggNOG" id="KOG2618">
    <property type="taxonomic scope" value="Eukaryota"/>
</dbReference>
<keyword evidence="3" id="KW-0227">DNA damage</keyword>
<keyword evidence="7" id="KW-0456">Lyase</keyword>
<dbReference type="Proteomes" id="UP000028924">
    <property type="component" value="Unassembled WGS sequence"/>
</dbReference>
<sequence>MCGRTNTTLRRDEIVRVAGTSRWTGENAFNPSYNAAPGATRSPVVRVAQGMGREICTMRWGLVPSYTKPDELPDFWRMFNARSETLAEKPTFQRLLSRQRCLVPVAGFYEWKKEVRSAKQPYYVHFEGGRPMVMAGLWDTWQAQEGPMSTYTILTTDSGPRLGWLHDRMPVILDTKDSQDLWLLDGPGDPKAGTWSAVCGPYIGEDLVWHPVTPEMGSPKLQGPECCAELKRPTITQFFEKKSGAKRKTDSTPEDTPGGKLARNSDEVGETRGSQQISQMGSQPATPAPAIKKESPKPSDAVGAAEDAKGQGDRQDPIEKEEVVEEPTPKSSPQPKSKPSPAGKGGMGALSSPDPSEKQASITQFFSKKS</sequence>
<dbReference type="Gene3D" id="3.90.1680.10">
    <property type="entry name" value="SOS response associated peptidase-like"/>
    <property type="match status" value="1"/>
</dbReference>
<dbReference type="RefSeq" id="XP_011399031.1">
    <property type="nucleotide sequence ID" value="XM_011400729.1"/>
</dbReference>
<evidence type="ECO:0000256" key="5">
    <source>
        <dbReference type="ARBA" id="ARBA00023124"/>
    </source>
</evidence>
<accession>A0A087SK81</accession>
<dbReference type="AlphaFoldDB" id="A0A087SK81"/>
<dbReference type="EMBL" id="KL662126">
    <property type="protein sequence ID" value="KFM26135.1"/>
    <property type="molecule type" value="Genomic_DNA"/>
</dbReference>
<protein>
    <submittedName>
        <fullName evidence="9">UPF0361 protein yoqW</fullName>
    </submittedName>
</protein>
<evidence type="ECO:0000256" key="4">
    <source>
        <dbReference type="ARBA" id="ARBA00022801"/>
    </source>
</evidence>